<feature type="compositionally biased region" description="Basic residues" evidence="5">
    <location>
        <begin position="259"/>
        <end position="286"/>
    </location>
</feature>
<feature type="compositionally biased region" description="Basic residues" evidence="5">
    <location>
        <begin position="211"/>
        <end position="223"/>
    </location>
</feature>
<evidence type="ECO:0000256" key="4">
    <source>
        <dbReference type="ARBA" id="ARBA00035459"/>
    </source>
</evidence>
<dbReference type="InterPro" id="IPR008991">
    <property type="entry name" value="Translation_prot_SH3-like_sf"/>
</dbReference>
<dbReference type="InterPro" id="IPR022666">
    <property type="entry name" value="Ribosomal_uL2_RNA-bd_dom"/>
</dbReference>
<dbReference type="PIRSF" id="PIRSF002158">
    <property type="entry name" value="Ribosomal_L2"/>
    <property type="match status" value="1"/>
</dbReference>
<dbReference type="Proteomes" id="UP000176322">
    <property type="component" value="Unassembled WGS sequence"/>
</dbReference>
<accession>A0A1F6BXK4</accession>
<dbReference type="Gene3D" id="2.40.50.140">
    <property type="entry name" value="Nucleic acid-binding proteins"/>
    <property type="match status" value="1"/>
</dbReference>
<feature type="domain" description="Large ribosomal subunit protein uL2 RNA-binding" evidence="7">
    <location>
        <begin position="43"/>
        <end position="119"/>
    </location>
</feature>
<feature type="region of interest" description="Disordered" evidence="5">
    <location>
        <begin position="211"/>
        <end position="286"/>
    </location>
</feature>
<comment type="similarity">
    <text evidence="1">Belongs to the universal ribosomal protein uL2 family.</text>
</comment>
<name>A0A1F6BXK4_9BACT</name>
<dbReference type="NCBIfam" id="TIGR01171">
    <property type="entry name" value="rplB_bact"/>
    <property type="match status" value="1"/>
</dbReference>
<dbReference type="InterPro" id="IPR014722">
    <property type="entry name" value="Rib_uL2_dom2"/>
</dbReference>
<dbReference type="SUPFAM" id="SSF50249">
    <property type="entry name" value="Nucleic acid-binding proteins"/>
    <property type="match status" value="1"/>
</dbReference>
<organism evidence="8 9">
    <name type="scientific">Candidatus Kaiserbacteria bacterium RIFCSPHIGHO2_01_FULL_46_22</name>
    <dbReference type="NCBI Taxonomy" id="1798475"/>
    <lineage>
        <taxon>Bacteria</taxon>
        <taxon>Candidatus Kaiseribacteriota</taxon>
    </lineage>
</organism>
<gene>
    <name evidence="8" type="ORF">A2837_03300</name>
</gene>
<dbReference type="SMART" id="SM01383">
    <property type="entry name" value="Ribosomal_L2"/>
    <property type="match status" value="1"/>
</dbReference>
<dbReference type="GO" id="GO:0015934">
    <property type="term" value="C:large ribosomal subunit"/>
    <property type="evidence" value="ECO:0007669"/>
    <property type="project" value="InterPro"/>
</dbReference>
<dbReference type="Gene3D" id="2.30.30.30">
    <property type="match status" value="1"/>
</dbReference>
<dbReference type="SUPFAM" id="SSF50104">
    <property type="entry name" value="Translation proteins SH3-like domain"/>
    <property type="match status" value="1"/>
</dbReference>
<dbReference type="InterPro" id="IPR002171">
    <property type="entry name" value="Ribosomal_uL2"/>
</dbReference>
<dbReference type="Pfam" id="PF00181">
    <property type="entry name" value="Ribosomal_L2_N"/>
    <property type="match status" value="1"/>
</dbReference>
<comment type="caution">
    <text evidence="8">The sequence shown here is derived from an EMBL/GenBank/DDBJ whole genome shotgun (WGS) entry which is preliminary data.</text>
</comment>
<evidence type="ECO:0000313" key="9">
    <source>
        <dbReference type="Proteomes" id="UP000176322"/>
    </source>
</evidence>
<protein>
    <recommendedName>
        <fullName evidence="4">50S ribosomal protein L2</fullName>
    </recommendedName>
</protein>
<evidence type="ECO:0000256" key="5">
    <source>
        <dbReference type="SAM" id="MobiDB-lite"/>
    </source>
</evidence>
<evidence type="ECO:0000313" key="8">
    <source>
        <dbReference type="EMBL" id="OGG41502.1"/>
    </source>
</evidence>
<feature type="domain" description="Large ribosomal subunit protein uL2 C-terminal" evidence="6">
    <location>
        <begin position="125"/>
        <end position="254"/>
    </location>
</feature>
<evidence type="ECO:0000256" key="2">
    <source>
        <dbReference type="ARBA" id="ARBA00022980"/>
    </source>
</evidence>
<keyword evidence="2 8" id="KW-0689">Ribosomal protein</keyword>
<dbReference type="SMART" id="SM01382">
    <property type="entry name" value="Ribosomal_L2_C"/>
    <property type="match status" value="1"/>
</dbReference>
<dbReference type="Gene3D" id="4.10.950.10">
    <property type="entry name" value="Ribosomal protein L2, domain 3"/>
    <property type="match status" value="1"/>
</dbReference>
<dbReference type="EMBL" id="MFKO01000008">
    <property type="protein sequence ID" value="OGG41502.1"/>
    <property type="molecule type" value="Genomic_DNA"/>
</dbReference>
<dbReference type="PANTHER" id="PTHR13691">
    <property type="entry name" value="RIBOSOMAL PROTEIN L2"/>
    <property type="match status" value="1"/>
</dbReference>
<dbReference type="InterPro" id="IPR022671">
    <property type="entry name" value="Ribosomal_uL2_CS"/>
</dbReference>
<dbReference type="InterPro" id="IPR014726">
    <property type="entry name" value="Ribosomal_uL2_dom3"/>
</dbReference>
<evidence type="ECO:0000256" key="3">
    <source>
        <dbReference type="ARBA" id="ARBA00023274"/>
    </source>
</evidence>
<dbReference type="InterPro" id="IPR022669">
    <property type="entry name" value="Ribosomal_uL2_C"/>
</dbReference>
<dbReference type="FunFam" id="2.30.30.30:FF:000001">
    <property type="entry name" value="50S ribosomal protein L2"/>
    <property type="match status" value="1"/>
</dbReference>
<evidence type="ECO:0000256" key="1">
    <source>
        <dbReference type="ARBA" id="ARBA00005636"/>
    </source>
</evidence>
<sequence>MKKYKPTSAGRRGMTVIEYKKKLSSTSSKPHKALVKGKAATGGRNSQGRTTMWYRGAGNKRKYREIDFRFNKKEVPAKIESIEYDPFRTGFIALALYQDGERRYILVPQNMKVGDTFTVSETAKIKTGNRLPLGKIPVGTFVYAVELKPGAGARIARAAGNYAEVVAQDAGYTQVRLPSTEIRKVIATAWASIGEVSNEENRLVSIGKAGRARHMGLRPKTRGTAKNAVDHPHGGGEGVQPRGHKRARTAQGRPTGKGQKSRRPKKYSNKMIVSRRKLGPRMTSKK</sequence>
<evidence type="ECO:0000259" key="7">
    <source>
        <dbReference type="SMART" id="SM01383"/>
    </source>
</evidence>
<dbReference type="GO" id="GO:0002181">
    <property type="term" value="P:cytoplasmic translation"/>
    <property type="evidence" value="ECO:0007669"/>
    <property type="project" value="TreeGrafter"/>
</dbReference>
<dbReference type="STRING" id="1798475.A2837_03300"/>
<proteinExistence type="inferred from homology"/>
<dbReference type="GO" id="GO:0003723">
    <property type="term" value="F:RNA binding"/>
    <property type="evidence" value="ECO:0007669"/>
    <property type="project" value="InterPro"/>
</dbReference>
<dbReference type="InterPro" id="IPR012340">
    <property type="entry name" value="NA-bd_OB-fold"/>
</dbReference>
<evidence type="ECO:0000259" key="6">
    <source>
        <dbReference type="SMART" id="SM01382"/>
    </source>
</evidence>
<dbReference type="GO" id="GO:0016740">
    <property type="term" value="F:transferase activity"/>
    <property type="evidence" value="ECO:0007669"/>
    <property type="project" value="InterPro"/>
</dbReference>
<dbReference type="PROSITE" id="PS00467">
    <property type="entry name" value="RIBOSOMAL_L2"/>
    <property type="match status" value="1"/>
</dbReference>
<dbReference type="PANTHER" id="PTHR13691:SF5">
    <property type="entry name" value="LARGE RIBOSOMAL SUBUNIT PROTEIN UL2M"/>
    <property type="match status" value="1"/>
</dbReference>
<dbReference type="GO" id="GO:0003735">
    <property type="term" value="F:structural constituent of ribosome"/>
    <property type="evidence" value="ECO:0007669"/>
    <property type="project" value="InterPro"/>
</dbReference>
<reference evidence="8 9" key="1">
    <citation type="journal article" date="2016" name="Nat. Commun.">
        <title>Thousands of microbial genomes shed light on interconnected biogeochemical processes in an aquifer system.</title>
        <authorList>
            <person name="Anantharaman K."/>
            <person name="Brown C.T."/>
            <person name="Hug L.A."/>
            <person name="Sharon I."/>
            <person name="Castelle C.J."/>
            <person name="Probst A.J."/>
            <person name="Thomas B.C."/>
            <person name="Singh A."/>
            <person name="Wilkins M.J."/>
            <person name="Karaoz U."/>
            <person name="Brodie E.L."/>
            <person name="Williams K.H."/>
            <person name="Hubbard S.S."/>
            <person name="Banfield J.F."/>
        </authorList>
    </citation>
    <scope>NUCLEOTIDE SEQUENCE [LARGE SCALE GENOMIC DNA]</scope>
</reference>
<dbReference type="InterPro" id="IPR005880">
    <property type="entry name" value="Ribosomal_uL2_bac/org-type"/>
</dbReference>
<dbReference type="AlphaFoldDB" id="A0A1F6BXK4"/>
<keyword evidence="3" id="KW-0687">Ribonucleoprotein</keyword>
<dbReference type="Pfam" id="PF03947">
    <property type="entry name" value="Ribosomal_L2_C"/>
    <property type="match status" value="1"/>
</dbReference>